<organism evidence="9 10">
    <name type="scientific">Archaeoglobus sulfaticallidus PM70-1</name>
    <dbReference type="NCBI Taxonomy" id="387631"/>
    <lineage>
        <taxon>Archaea</taxon>
        <taxon>Methanobacteriati</taxon>
        <taxon>Methanobacteriota</taxon>
        <taxon>Archaeoglobi</taxon>
        <taxon>Archaeoglobales</taxon>
        <taxon>Archaeoglobaceae</taxon>
        <taxon>Archaeoglobus</taxon>
    </lineage>
</organism>
<name>N0BCN1_9EURY</name>
<feature type="transmembrane region" description="Helical" evidence="7">
    <location>
        <begin position="199"/>
        <end position="228"/>
    </location>
</feature>
<feature type="transmembrane region" description="Helical" evidence="7">
    <location>
        <begin position="325"/>
        <end position="345"/>
    </location>
</feature>
<dbReference type="SUPFAM" id="SSF103473">
    <property type="entry name" value="MFS general substrate transporter"/>
    <property type="match status" value="1"/>
</dbReference>
<feature type="transmembrane region" description="Helical" evidence="7">
    <location>
        <begin position="159"/>
        <end position="179"/>
    </location>
</feature>
<feature type="transmembrane region" description="Helical" evidence="7">
    <location>
        <begin position="234"/>
        <end position="251"/>
    </location>
</feature>
<dbReference type="OrthoDB" id="117970at2157"/>
<dbReference type="HOGENOM" id="CLU_001265_10_14_2"/>
<feature type="domain" description="Major facilitator superfamily (MFS) profile" evidence="8">
    <location>
        <begin position="5"/>
        <end position="376"/>
    </location>
</feature>
<reference evidence="9 10" key="1">
    <citation type="journal article" date="2013" name="Genome Announc.">
        <title>Complete Genome Sequence of the Thermophilic and Facultatively Chemolithoautotrophic Sulfate Reducer Archaeoglobus sulfaticallidus Strain PM70-1T.</title>
        <authorList>
            <person name="Stokke R."/>
            <person name="Hocking W.P."/>
            <person name="Steinsbu B.O."/>
            <person name="Steen I.H."/>
        </authorList>
    </citation>
    <scope>NUCLEOTIDE SEQUENCE [LARGE SCALE GENOMIC DNA]</scope>
    <source>
        <strain evidence="9">PM70-1</strain>
    </source>
</reference>
<dbReference type="GeneID" id="15392396"/>
<protein>
    <submittedName>
        <fullName evidence="9">Arabinose efflux permease</fullName>
    </submittedName>
</protein>
<dbReference type="GO" id="GO:0022857">
    <property type="term" value="F:transmembrane transporter activity"/>
    <property type="evidence" value="ECO:0007669"/>
    <property type="project" value="InterPro"/>
</dbReference>
<evidence type="ECO:0000256" key="6">
    <source>
        <dbReference type="ARBA" id="ARBA00023136"/>
    </source>
</evidence>
<dbReference type="STRING" id="387631.Asulf_00755"/>
<feature type="transmembrane region" description="Helical" evidence="7">
    <location>
        <begin position="95"/>
        <end position="117"/>
    </location>
</feature>
<feature type="transmembrane region" description="Helical" evidence="7">
    <location>
        <begin position="70"/>
        <end position="89"/>
    </location>
</feature>
<evidence type="ECO:0000313" key="9">
    <source>
        <dbReference type="EMBL" id="AGK60768.1"/>
    </source>
</evidence>
<dbReference type="eggNOG" id="arCOG00130">
    <property type="taxonomic scope" value="Archaea"/>
</dbReference>
<dbReference type="PRINTS" id="PR01035">
    <property type="entry name" value="TCRTETA"/>
</dbReference>
<dbReference type="InterPro" id="IPR011701">
    <property type="entry name" value="MFS"/>
</dbReference>
<dbReference type="RefSeq" id="WP_015590367.1">
    <property type="nucleotide sequence ID" value="NC_021169.1"/>
</dbReference>
<dbReference type="AlphaFoldDB" id="N0BCN1"/>
<evidence type="ECO:0000259" key="8">
    <source>
        <dbReference type="PROSITE" id="PS50850"/>
    </source>
</evidence>
<evidence type="ECO:0000256" key="3">
    <source>
        <dbReference type="ARBA" id="ARBA00022475"/>
    </source>
</evidence>
<feature type="transmembrane region" description="Helical" evidence="7">
    <location>
        <begin position="289"/>
        <end position="313"/>
    </location>
</feature>
<proteinExistence type="predicted"/>
<evidence type="ECO:0000313" key="10">
    <source>
        <dbReference type="Proteomes" id="UP000013307"/>
    </source>
</evidence>
<feature type="transmembrane region" description="Helical" evidence="7">
    <location>
        <begin position="129"/>
        <end position="147"/>
    </location>
</feature>
<dbReference type="KEGG" id="ast:Asulf_00755"/>
<evidence type="ECO:0000256" key="5">
    <source>
        <dbReference type="ARBA" id="ARBA00022989"/>
    </source>
</evidence>
<dbReference type="InterPro" id="IPR020846">
    <property type="entry name" value="MFS_dom"/>
</dbReference>
<dbReference type="PROSITE" id="PS50850">
    <property type="entry name" value="MFS"/>
    <property type="match status" value="1"/>
</dbReference>
<gene>
    <name evidence="9" type="ORF">Asulf_00755</name>
</gene>
<sequence length="376" mass="40520">MGSRVFNVLFISVFSVMLGLGIVVPLLPYYAESLGATGLWIGAIFSGFSLSRAVFMPLIGKLSDSRGRRFFILTGLLIFTILSFIYIYANSVYSLTAVRIVHGIASAMVIPVALAYIADLSPKGREGMYMGTFMASMFFGMGFGPLVGGVIRDMYGMEAVFISMAVLSFISFLICLLFLPESRGKYRQASLKGALKNKVMRAILFFRAMNAFANGVFMVFLPVLGYLISLPSTQTGMLISTSIFTTAILQRRFGRFADNHNKAVLISAGSAIIAFCFLFIPFLKSFESLLLASLIIGIGGALSMPSAMALVTIAGREIGQGTAMGAFNTAMSIGMITAPMIAGGIMDAMGIYHVFLVSGTICFISIPAFLLMMKMK</sequence>
<feature type="transmembrane region" description="Helical" evidence="7">
    <location>
        <begin position="351"/>
        <end position="372"/>
    </location>
</feature>
<keyword evidence="2" id="KW-0813">Transport</keyword>
<comment type="subcellular location">
    <subcellularLocation>
        <location evidence="1">Cell membrane</location>
        <topology evidence="1">Multi-pass membrane protein</topology>
    </subcellularLocation>
</comment>
<dbReference type="EMBL" id="CP005290">
    <property type="protein sequence ID" value="AGK60768.1"/>
    <property type="molecule type" value="Genomic_DNA"/>
</dbReference>
<evidence type="ECO:0000256" key="7">
    <source>
        <dbReference type="SAM" id="Phobius"/>
    </source>
</evidence>
<dbReference type="PANTHER" id="PTHR43414">
    <property type="entry name" value="MULTIDRUG RESISTANCE PROTEIN MDTG"/>
    <property type="match status" value="1"/>
</dbReference>
<dbReference type="Pfam" id="PF07690">
    <property type="entry name" value="MFS_1"/>
    <property type="match status" value="2"/>
</dbReference>
<accession>N0BCN1</accession>
<feature type="transmembrane region" description="Helical" evidence="7">
    <location>
        <begin position="37"/>
        <end position="58"/>
    </location>
</feature>
<keyword evidence="3" id="KW-1003">Cell membrane</keyword>
<dbReference type="InterPro" id="IPR001958">
    <property type="entry name" value="Tet-R_TetA/multi-R_MdtG-like"/>
</dbReference>
<keyword evidence="4 7" id="KW-0812">Transmembrane</keyword>
<evidence type="ECO:0000256" key="2">
    <source>
        <dbReference type="ARBA" id="ARBA00022448"/>
    </source>
</evidence>
<dbReference type="CDD" id="cd17325">
    <property type="entry name" value="MFS_MdtG_SLC18_like"/>
    <property type="match status" value="1"/>
</dbReference>
<dbReference type="InterPro" id="IPR036259">
    <property type="entry name" value="MFS_trans_sf"/>
</dbReference>
<evidence type="ECO:0000256" key="4">
    <source>
        <dbReference type="ARBA" id="ARBA00022692"/>
    </source>
</evidence>
<dbReference type="Proteomes" id="UP000013307">
    <property type="component" value="Chromosome"/>
</dbReference>
<keyword evidence="10" id="KW-1185">Reference proteome</keyword>
<feature type="transmembrane region" description="Helical" evidence="7">
    <location>
        <begin position="263"/>
        <end position="283"/>
    </location>
</feature>
<feature type="transmembrane region" description="Helical" evidence="7">
    <location>
        <begin position="7"/>
        <end position="31"/>
    </location>
</feature>
<dbReference type="GO" id="GO:0005886">
    <property type="term" value="C:plasma membrane"/>
    <property type="evidence" value="ECO:0007669"/>
    <property type="project" value="UniProtKB-SubCell"/>
</dbReference>
<dbReference type="PANTHER" id="PTHR43414:SF6">
    <property type="entry name" value="MULTIDRUG RESISTANCE PROTEIN MDTG"/>
    <property type="match status" value="1"/>
</dbReference>
<keyword evidence="6 7" id="KW-0472">Membrane</keyword>
<keyword evidence="5 7" id="KW-1133">Transmembrane helix</keyword>
<dbReference type="Gene3D" id="1.20.1250.20">
    <property type="entry name" value="MFS general substrate transporter like domains"/>
    <property type="match status" value="2"/>
</dbReference>
<evidence type="ECO:0000256" key="1">
    <source>
        <dbReference type="ARBA" id="ARBA00004651"/>
    </source>
</evidence>